<dbReference type="EMBL" id="JANQBD010000016">
    <property type="protein sequence ID" value="MCR8633732.1"/>
    <property type="molecule type" value="Genomic_DNA"/>
</dbReference>
<evidence type="ECO:0000313" key="2">
    <source>
        <dbReference type="EMBL" id="MCR8633732.1"/>
    </source>
</evidence>
<dbReference type="InterPro" id="IPR048147">
    <property type="entry name" value="CBO0543-like"/>
</dbReference>
<keyword evidence="1" id="KW-0812">Transmembrane</keyword>
<feature type="transmembrane region" description="Helical" evidence="1">
    <location>
        <begin position="30"/>
        <end position="50"/>
    </location>
</feature>
<evidence type="ECO:0000256" key="1">
    <source>
        <dbReference type="SAM" id="Phobius"/>
    </source>
</evidence>
<evidence type="ECO:0000313" key="3">
    <source>
        <dbReference type="Proteomes" id="UP001300012"/>
    </source>
</evidence>
<organism evidence="2 3">
    <name type="scientific">Paenibacillus radicis</name>
    <name type="common">ex Xue et al. 2023</name>
    <dbReference type="NCBI Taxonomy" id="2972489"/>
    <lineage>
        <taxon>Bacteria</taxon>
        <taxon>Bacillati</taxon>
        <taxon>Bacillota</taxon>
        <taxon>Bacilli</taxon>
        <taxon>Bacillales</taxon>
        <taxon>Paenibacillaceae</taxon>
        <taxon>Paenibacillus</taxon>
    </lineage>
</organism>
<name>A0ABT1YL54_9BACL</name>
<feature type="transmembrane region" description="Helical" evidence="1">
    <location>
        <begin position="6"/>
        <end position="23"/>
    </location>
</feature>
<evidence type="ECO:0008006" key="4">
    <source>
        <dbReference type="Google" id="ProtNLM"/>
    </source>
</evidence>
<protein>
    <recommendedName>
        <fullName evidence="4">Integral membrane protein</fullName>
    </recommendedName>
</protein>
<feature type="transmembrane region" description="Helical" evidence="1">
    <location>
        <begin position="100"/>
        <end position="120"/>
    </location>
</feature>
<feature type="transmembrane region" description="Helical" evidence="1">
    <location>
        <begin position="132"/>
        <end position="150"/>
    </location>
</feature>
<reference evidence="2 3" key="1">
    <citation type="submission" date="2022-08" db="EMBL/GenBank/DDBJ databases">
        <title>Paenibacillus endoradicis sp. nov., Paenibacillus radicibacter sp. nov and Paenibacillus pararadicis sp. nov., three cold-adapted plant growth-promoting bacteria isolated from root of Larix gmelinii in Great Khingan.</title>
        <authorList>
            <person name="Xue H."/>
        </authorList>
    </citation>
    <scope>NUCLEOTIDE SEQUENCE [LARGE SCALE GENOMIC DNA]</scope>
    <source>
        <strain evidence="2 3">N5-1-1-5</strain>
    </source>
</reference>
<keyword evidence="3" id="KW-1185">Reference proteome</keyword>
<dbReference type="NCBIfam" id="NF041644">
    <property type="entry name" value="CBO0543_fam"/>
    <property type="match status" value="1"/>
</dbReference>
<comment type="caution">
    <text evidence="2">The sequence shown here is derived from an EMBL/GenBank/DDBJ whole genome shotgun (WGS) entry which is preliminary data.</text>
</comment>
<dbReference type="RefSeq" id="WP_258215304.1">
    <property type="nucleotide sequence ID" value="NZ_JANQBD010000016.1"/>
</dbReference>
<feature type="transmembrane region" description="Helical" evidence="1">
    <location>
        <begin position="70"/>
        <end position="88"/>
    </location>
</feature>
<proteinExistence type="predicted"/>
<keyword evidence="1" id="KW-0472">Membrane</keyword>
<keyword evidence="1" id="KW-1133">Transmembrane helix</keyword>
<sequence>MAAVWAWNVIWCAIMISLLYKFVDWRDIRKVWVGFLAMQTITWSVGITLVNSHLVEYPVRLFPGATHQNFVTGYFIYPSLSVLFNQYFPRIGRVKQFFYTFAYAGTAAFWDYIMSAYTNIENHLNWNPVKQFLILFIGLLACRWFVAWMFKQHFPDRGLDDAGY</sequence>
<dbReference type="Proteomes" id="UP001300012">
    <property type="component" value="Unassembled WGS sequence"/>
</dbReference>
<gene>
    <name evidence="2" type="ORF">NV381_21335</name>
</gene>
<accession>A0ABT1YL54</accession>